<dbReference type="AlphaFoldDB" id="Q6M9K8"/>
<name>Q6M9K8_PARUW</name>
<evidence type="ECO:0000313" key="2">
    <source>
        <dbReference type="EMBL" id="CAF24741.1"/>
    </source>
</evidence>
<organism evidence="2 3">
    <name type="scientific">Protochlamydia amoebophila (strain UWE25)</name>
    <dbReference type="NCBI Taxonomy" id="264201"/>
    <lineage>
        <taxon>Bacteria</taxon>
        <taxon>Pseudomonadati</taxon>
        <taxon>Chlamydiota</taxon>
        <taxon>Chlamydiia</taxon>
        <taxon>Parachlamydiales</taxon>
        <taxon>Parachlamydiaceae</taxon>
        <taxon>Candidatus Protochlamydia</taxon>
    </lineage>
</organism>
<proteinExistence type="predicted"/>
<reference evidence="2 3" key="1">
    <citation type="journal article" date="2004" name="Science">
        <title>Illuminating the evolutionary history of chlamydiae.</title>
        <authorList>
            <person name="Horn M."/>
            <person name="Collingro A."/>
            <person name="Schmitz-Esser S."/>
            <person name="Beier C.L."/>
            <person name="Purkhold U."/>
            <person name="Fartmann B."/>
            <person name="Brandt P."/>
            <person name="Nyakatura G.J."/>
            <person name="Droege M."/>
            <person name="Frishman D."/>
            <person name="Rattei T."/>
            <person name="Mewes H."/>
            <person name="Wagner M."/>
        </authorList>
    </citation>
    <scope>NUCLEOTIDE SEQUENCE [LARGE SCALE GENOMIC DNA]</scope>
    <source>
        <strain evidence="2 3">UWE25</strain>
    </source>
</reference>
<evidence type="ECO:0000256" key="1">
    <source>
        <dbReference type="SAM" id="Coils"/>
    </source>
</evidence>
<dbReference type="STRING" id="264201.pc2017"/>
<accession>Q6M9K8</accession>
<keyword evidence="1" id="KW-0175">Coiled coil</keyword>
<dbReference type="eggNOG" id="COG1196">
    <property type="taxonomic scope" value="Bacteria"/>
</dbReference>
<feature type="coiled-coil region" evidence="1">
    <location>
        <begin position="343"/>
        <end position="370"/>
    </location>
</feature>
<dbReference type="EMBL" id="BX908798">
    <property type="protein sequence ID" value="CAF24741.1"/>
    <property type="molecule type" value="Genomic_DNA"/>
</dbReference>
<feature type="coiled-coil region" evidence="1">
    <location>
        <begin position="54"/>
        <end position="281"/>
    </location>
</feature>
<dbReference type="KEGG" id="pcu:PC_RS09680"/>
<gene>
    <name evidence="2" type="ORF">PC_RS09680</name>
</gene>
<evidence type="ECO:0000313" key="3">
    <source>
        <dbReference type="Proteomes" id="UP000000529"/>
    </source>
</evidence>
<protein>
    <submittedName>
        <fullName evidence="2">Uncharacterized protein</fullName>
    </submittedName>
</protein>
<dbReference type="HOGENOM" id="CLU_679437_0_0_0"/>
<keyword evidence="3" id="KW-1185">Reference proteome</keyword>
<dbReference type="RefSeq" id="WP_011176560.1">
    <property type="nucleotide sequence ID" value="NC_005861.2"/>
</dbReference>
<dbReference type="Proteomes" id="UP000000529">
    <property type="component" value="Chromosome"/>
</dbReference>
<sequence length="405" mass="47626">MEIQSFDVFSIEEIRSLVKEAVAVSTHAAEAKNKELIKRVETVSKEILIVTDQVRSLQQDNIELKKNNVDLTQRITVLNQDNVKFKETMLNQEQQISLLQKEFQTVQRNLKNTQETLNEKVKQIAEIQETLEKYEKEKQELSEKNTRLINENAELVNERKSLNTTLEDLHKEKTELENQKKTQQEEIEKLKKDLSEAQSRYSELERSSNSEISEKTRIIANEKLKCENLTQEGILIRKDRDQAKQRLAEKEVACAQIAQRLDQTRHELNQSQQTIARQKTAYQDLGNKLRKNDSKLIFREELQKLSDRIQFTIKSKEEIKKFTTELSLINLNALNELELQNWVKDYKTVLELNEDERRNLESNLLDLMNHISRCLDMARFVFGKDSIDYLPSLCIVLYKMHCDRS</sequence>